<gene>
    <name evidence="2" type="ORF">PAC_09156</name>
</gene>
<dbReference type="AlphaFoldDB" id="A0A1L7X2L7"/>
<feature type="region of interest" description="Disordered" evidence="1">
    <location>
        <begin position="1"/>
        <end position="66"/>
    </location>
</feature>
<feature type="region of interest" description="Disordered" evidence="1">
    <location>
        <begin position="190"/>
        <end position="209"/>
    </location>
</feature>
<accession>A0A1L7X2L7</accession>
<dbReference type="OrthoDB" id="10410586at2759"/>
<proteinExistence type="predicted"/>
<dbReference type="EMBL" id="FJOG01000013">
    <property type="protein sequence ID" value="CZR59264.1"/>
    <property type="molecule type" value="Genomic_DNA"/>
</dbReference>
<sequence>MQNPAPEVPNTPDITDASLKDSIKTSNRLSQVMGSQIQSQGVMSHGAITPPISRGPSYNDKEYGAKPFTPTTAEAILSEPDRTGYVVPTSLIPEEKCKGKGKEVVAESSTSASASMAAELTITPGTSDFEKSVMAKAMKEKAESEGFWKRFEAAQSDPEKLSVNHPWYIELVGSYRAEVTAKAAKQKEEDAREAALREAHGPVKEKKRERLRRWAEKPLKKIGVK</sequence>
<dbReference type="Proteomes" id="UP000184330">
    <property type="component" value="Unassembled WGS sequence"/>
</dbReference>
<keyword evidence="3" id="KW-1185">Reference proteome</keyword>
<protein>
    <submittedName>
        <fullName evidence="2">Uncharacterized protein</fullName>
    </submittedName>
</protein>
<reference evidence="2 3" key="1">
    <citation type="submission" date="2016-03" db="EMBL/GenBank/DDBJ databases">
        <authorList>
            <person name="Ploux O."/>
        </authorList>
    </citation>
    <scope>NUCLEOTIDE SEQUENCE [LARGE SCALE GENOMIC DNA]</scope>
    <source>
        <strain evidence="2 3">UAMH 11012</strain>
    </source>
</reference>
<name>A0A1L7X2L7_9HELO</name>
<feature type="compositionally biased region" description="Polar residues" evidence="1">
    <location>
        <begin position="24"/>
        <end position="42"/>
    </location>
</feature>
<evidence type="ECO:0000313" key="2">
    <source>
        <dbReference type="EMBL" id="CZR59264.1"/>
    </source>
</evidence>
<organism evidence="2 3">
    <name type="scientific">Phialocephala subalpina</name>
    <dbReference type="NCBI Taxonomy" id="576137"/>
    <lineage>
        <taxon>Eukaryota</taxon>
        <taxon>Fungi</taxon>
        <taxon>Dikarya</taxon>
        <taxon>Ascomycota</taxon>
        <taxon>Pezizomycotina</taxon>
        <taxon>Leotiomycetes</taxon>
        <taxon>Helotiales</taxon>
        <taxon>Mollisiaceae</taxon>
        <taxon>Phialocephala</taxon>
        <taxon>Phialocephala fortinii species complex</taxon>
    </lineage>
</organism>
<evidence type="ECO:0000256" key="1">
    <source>
        <dbReference type="SAM" id="MobiDB-lite"/>
    </source>
</evidence>
<evidence type="ECO:0000313" key="3">
    <source>
        <dbReference type="Proteomes" id="UP000184330"/>
    </source>
</evidence>